<dbReference type="SUPFAM" id="SSF55347">
    <property type="entry name" value="Glyceraldehyde-3-phosphate dehydrogenase-like, C-terminal domain"/>
    <property type="match status" value="1"/>
</dbReference>
<evidence type="ECO:0000259" key="8">
    <source>
        <dbReference type="Pfam" id="PF00479"/>
    </source>
</evidence>
<evidence type="ECO:0000256" key="4">
    <source>
        <dbReference type="ARBA" id="ARBA00022857"/>
    </source>
</evidence>
<dbReference type="InterPro" id="IPR019796">
    <property type="entry name" value="G6P_DH_AS"/>
</dbReference>
<comment type="caution">
    <text evidence="10">The sequence shown here is derived from an EMBL/GenBank/DDBJ whole genome shotgun (WGS) entry which is preliminary data.</text>
</comment>
<dbReference type="PANTHER" id="PTHR23429">
    <property type="entry name" value="GLUCOSE-6-PHOSPHATE 1-DEHYDROGENASE G6PD"/>
    <property type="match status" value="1"/>
</dbReference>
<dbReference type="GO" id="GO:0004345">
    <property type="term" value="F:glucose-6-phosphate dehydrogenase activity"/>
    <property type="evidence" value="ECO:0007669"/>
    <property type="project" value="UniProtKB-UniRule"/>
</dbReference>
<dbReference type="HAMAP" id="MF_00966">
    <property type="entry name" value="G6PD"/>
    <property type="match status" value="1"/>
</dbReference>
<dbReference type="RefSeq" id="WP_212686656.1">
    <property type="nucleotide sequence ID" value="NZ_CAXBSD010000375.1"/>
</dbReference>
<evidence type="ECO:0000256" key="1">
    <source>
        <dbReference type="ARBA" id="ARBA00004937"/>
    </source>
</evidence>
<evidence type="ECO:0000256" key="7">
    <source>
        <dbReference type="HAMAP-Rule" id="MF_00966"/>
    </source>
</evidence>
<evidence type="ECO:0000256" key="6">
    <source>
        <dbReference type="ARBA" id="ARBA00023277"/>
    </source>
</evidence>
<keyword evidence="11" id="KW-1185">Reference proteome</keyword>
<feature type="active site" description="Proton acceptor" evidence="7">
    <location>
        <position position="234"/>
    </location>
</feature>
<dbReference type="Proteomes" id="UP000680067">
    <property type="component" value="Unassembled WGS sequence"/>
</dbReference>
<organism evidence="10 11">
    <name type="scientific">Undibacterium luofuense</name>
    <dbReference type="NCBI Taxonomy" id="2828733"/>
    <lineage>
        <taxon>Bacteria</taxon>
        <taxon>Pseudomonadati</taxon>
        <taxon>Pseudomonadota</taxon>
        <taxon>Betaproteobacteria</taxon>
        <taxon>Burkholderiales</taxon>
        <taxon>Oxalobacteraceae</taxon>
        <taxon>Undibacterium</taxon>
    </lineage>
</organism>
<comment type="similarity">
    <text evidence="2 7">Belongs to the glucose-6-phosphate dehydrogenase family.</text>
</comment>
<comment type="caution">
    <text evidence="7">Lacks conserved residue(s) required for the propagation of feature annotation.</text>
</comment>
<keyword evidence="6 7" id="KW-0119">Carbohydrate metabolism</keyword>
<evidence type="ECO:0000256" key="2">
    <source>
        <dbReference type="ARBA" id="ARBA00009975"/>
    </source>
</evidence>
<dbReference type="GO" id="GO:0005829">
    <property type="term" value="C:cytosol"/>
    <property type="evidence" value="ECO:0007669"/>
    <property type="project" value="TreeGrafter"/>
</dbReference>
<evidence type="ECO:0000256" key="5">
    <source>
        <dbReference type="ARBA" id="ARBA00023002"/>
    </source>
</evidence>
<keyword evidence="3 7" id="KW-0313">Glucose metabolism</keyword>
<dbReference type="EMBL" id="JAGSPN010000002">
    <property type="protein sequence ID" value="MBR7781286.1"/>
    <property type="molecule type" value="Genomic_DNA"/>
</dbReference>
<feature type="binding site" evidence="7">
    <location>
        <position position="210"/>
    </location>
    <ligand>
        <name>substrate</name>
    </ligand>
</feature>
<sequence length="486" mass="54223">MTTFVLFGGTGDLARRKIIPALYSAFVNDRLDASFRFIGAAREGLQSAEYRQRVADAIAQFGGKVSGGTPEKLAAFLDVTYYQKVDARIPEDFDGLRAQIPASEDNPTLFYLATAPNIFIPVVEQLHAHGLTSGNARVVVEKPLGRDGQSALAINQALRQYLQENQIYRIDHYLGKEMVQNLLALRFANSFLEPLWNRKWIQDVQISISEQVGVESRGEFYDQTGAMRDMIQNHLLQLVSIVAMEPPVNADPDSIRDEKVKALRALHKFTPEEVSKKTVRGQYRAGAVDGKAVPGYQTEPGVPSASRAETFVAIRAEIDNWRWAGVPFYLRTGKRMATRSAEITINFKPIPYSIFGNGQGPMRSNRLVISLQPEESVKLFMKAKEPGEGIRLSEVALDLDFAEVSTSRRVESYERLLLDAMRGDLTLFVRDDELMAAWNWVDPILQAWQNDSEGLKSYIAGSWGPVAASYLLAQHGAAWGEEYVEG</sequence>
<comment type="catalytic activity">
    <reaction evidence="7">
        <text>D-glucose 6-phosphate + NADP(+) = 6-phospho-D-glucono-1,5-lactone + NADPH + H(+)</text>
        <dbReference type="Rhea" id="RHEA:15841"/>
        <dbReference type="ChEBI" id="CHEBI:15378"/>
        <dbReference type="ChEBI" id="CHEBI:57783"/>
        <dbReference type="ChEBI" id="CHEBI:57955"/>
        <dbReference type="ChEBI" id="CHEBI:58349"/>
        <dbReference type="ChEBI" id="CHEBI:61548"/>
        <dbReference type="EC" id="1.1.1.49"/>
    </reaction>
</comment>
<dbReference type="EC" id="1.1.1.49" evidence="7"/>
<dbReference type="GO" id="GO:0009051">
    <property type="term" value="P:pentose-phosphate shunt, oxidative branch"/>
    <property type="evidence" value="ECO:0007669"/>
    <property type="project" value="TreeGrafter"/>
</dbReference>
<dbReference type="PANTHER" id="PTHR23429:SF0">
    <property type="entry name" value="GLUCOSE-6-PHOSPHATE 1-DEHYDROGENASE"/>
    <property type="match status" value="1"/>
</dbReference>
<keyword evidence="5 7" id="KW-0560">Oxidoreductase</keyword>
<feature type="binding site" evidence="7">
    <location>
        <position position="229"/>
    </location>
    <ligand>
        <name>substrate</name>
    </ligand>
</feature>
<dbReference type="Gene3D" id="3.30.360.10">
    <property type="entry name" value="Dihydrodipicolinate Reductase, domain 2"/>
    <property type="match status" value="1"/>
</dbReference>
<comment type="function">
    <text evidence="7">Catalyzes the oxidation of glucose 6-phosphate to 6-phosphogluconolactone.</text>
</comment>
<dbReference type="Gene3D" id="3.40.50.720">
    <property type="entry name" value="NAD(P)-binding Rossmann-like Domain"/>
    <property type="match status" value="1"/>
</dbReference>
<feature type="binding site" evidence="7">
    <location>
        <begin position="8"/>
        <end position="15"/>
    </location>
    <ligand>
        <name>NADP(+)</name>
        <dbReference type="ChEBI" id="CHEBI:58349"/>
    </ligand>
</feature>
<dbReference type="Pfam" id="PF02781">
    <property type="entry name" value="G6PD_C"/>
    <property type="match status" value="1"/>
</dbReference>
<dbReference type="InterPro" id="IPR001282">
    <property type="entry name" value="G6P_DH"/>
</dbReference>
<dbReference type="NCBIfam" id="TIGR00871">
    <property type="entry name" value="zwf"/>
    <property type="match status" value="1"/>
</dbReference>
<dbReference type="Pfam" id="PF00479">
    <property type="entry name" value="G6PD_N"/>
    <property type="match status" value="1"/>
</dbReference>
<dbReference type="InterPro" id="IPR022674">
    <property type="entry name" value="G6P_DH_NAD-bd"/>
</dbReference>
<feature type="binding site" evidence="7">
    <location>
        <position position="142"/>
    </location>
    <ligand>
        <name>NADP(+)</name>
        <dbReference type="ChEBI" id="CHEBI:58349"/>
    </ligand>
</feature>
<protein>
    <recommendedName>
        <fullName evidence="7">Glucose-6-phosphate 1-dehydrogenase</fullName>
        <shortName evidence="7">G6PD</shortName>
        <ecNumber evidence="7">1.1.1.49</ecNumber>
    </recommendedName>
</protein>
<reference evidence="10" key="1">
    <citation type="submission" date="2021-04" db="EMBL/GenBank/DDBJ databases">
        <title>novel species isolated from subtropical streams in China.</title>
        <authorList>
            <person name="Lu H."/>
        </authorList>
    </citation>
    <scope>NUCLEOTIDE SEQUENCE</scope>
    <source>
        <strain evidence="10">LFS511W</strain>
    </source>
</reference>
<feature type="binding site" evidence="7">
    <location>
        <position position="172"/>
    </location>
    <ligand>
        <name>substrate</name>
    </ligand>
</feature>
<dbReference type="PIRSF" id="PIRSF000110">
    <property type="entry name" value="G6PD"/>
    <property type="match status" value="1"/>
</dbReference>
<dbReference type="NCBIfam" id="NF009492">
    <property type="entry name" value="PRK12853.1-3"/>
    <property type="match status" value="1"/>
</dbReference>
<keyword evidence="4 7" id="KW-0521">NADP</keyword>
<dbReference type="GO" id="GO:0050661">
    <property type="term" value="F:NADP binding"/>
    <property type="evidence" value="ECO:0007669"/>
    <property type="project" value="UniProtKB-UniRule"/>
</dbReference>
<proteinExistence type="inferred from homology"/>
<dbReference type="AlphaFoldDB" id="A0A941I573"/>
<comment type="pathway">
    <text evidence="1 7">Carbohydrate degradation; pentose phosphate pathway; D-ribulose 5-phosphate from D-glucose 6-phosphate (oxidative stage): step 1/3.</text>
</comment>
<feature type="binding site" evidence="7">
    <location>
        <position position="334"/>
    </location>
    <ligand>
        <name>substrate</name>
    </ligand>
</feature>
<evidence type="ECO:0000313" key="10">
    <source>
        <dbReference type="EMBL" id="MBR7781286.1"/>
    </source>
</evidence>
<feature type="domain" description="Glucose-6-phosphate dehydrogenase C-terminal" evidence="9">
    <location>
        <begin position="183"/>
        <end position="479"/>
    </location>
</feature>
<feature type="binding site" evidence="7">
    <location>
        <position position="42"/>
    </location>
    <ligand>
        <name>NADP(+)</name>
        <dbReference type="ChEBI" id="CHEBI:58349"/>
    </ligand>
</feature>
<accession>A0A941I573</accession>
<feature type="domain" description="Glucose-6-phosphate dehydrogenase NAD-binding" evidence="8">
    <location>
        <begin position="5"/>
        <end position="181"/>
    </location>
</feature>
<dbReference type="InterPro" id="IPR022675">
    <property type="entry name" value="G6P_DH_C"/>
</dbReference>
<gene>
    <name evidence="7 10" type="primary">zwf</name>
    <name evidence="10" type="ORF">KDM89_03945</name>
</gene>
<evidence type="ECO:0000259" key="9">
    <source>
        <dbReference type="Pfam" id="PF02781"/>
    </source>
</evidence>
<evidence type="ECO:0000313" key="11">
    <source>
        <dbReference type="Proteomes" id="UP000680067"/>
    </source>
</evidence>
<dbReference type="PROSITE" id="PS00069">
    <property type="entry name" value="G6P_DEHYDROGENASE"/>
    <property type="match status" value="1"/>
</dbReference>
<dbReference type="GO" id="GO:0006006">
    <property type="term" value="P:glucose metabolic process"/>
    <property type="evidence" value="ECO:0007669"/>
    <property type="project" value="UniProtKB-KW"/>
</dbReference>
<feature type="binding site" evidence="7">
    <location>
        <position position="176"/>
    </location>
    <ligand>
        <name>substrate</name>
    </ligand>
</feature>
<dbReference type="PRINTS" id="PR00079">
    <property type="entry name" value="G6PDHDRGNASE"/>
</dbReference>
<name>A0A941I573_9BURK</name>
<evidence type="ECO:0000256" key="3">
    <source>
        <dbReference type="ARBA" id="ARBA00022526"/>
    </source>
</evidence>
<dbReference type="InterPro" id="IPR036291">
    <property type="entry name" value="NAD(P)-bd_dom_sf"/>
</dbReference>
<dbReference type="SUPFAM" id="SSF51735">
    <property type="entry name" value="NAD(P)-binding Rossmann-fold domains"/>
    <property type="match status" value="1"/>
</dbReference>